<evidence type="ECO:0000313" key="3">
    <source>
        <dbReference type="Proteomes" id="UP000037939"/>
    </source>
</evidence>
<protein>
    <recommendedName>
        <fullName evidence="1">TnsA endonuclease N-terminal domain-containing protein</fullName>
    </recommendedName>
</protein>
<dbReference type="RefSeq" id="WP_161805124.1">
    <property type="nucleotide sequence ID" value="NZ_LAQT01000010.1"/>
</dbReference>
<dbReference type="Pfam" id="PF08722">
    <property type="entry name" value="Tn7_TnsA-like_N"/>
    <property type="match status" value="1"/>
</dbReference>
<evidence type="ECO:0000259" key="1">
    <source>
        <dbReference type="Pfam" id="PF08722"/>
    </source>
</evidence>
<gene>
    <name evidence="2" type="ORF">WG78_14515</name>
</gene>
<reference evidence="2 3" key="1">
    <citation type="submission" date="2015-07" db="EMBL/GenBank/DDBJ databases">
        <title>Draft genome sequence of the Amantichitinum ursilacus IGB-41, a new chitin-degrading bacterium.</title>
        <authorList>
            <person name="Kirstahler P."/>
            <person name="Guenther M."/>
            <person name="Grumaz C."/>
            <person name="Rupp S."/>
            <person name="Zibek S."/>
            <person name="Sohn K."/>
        </authorList>
    </citation>
    <scope>NUCLEOTIDE SEQUENCE [LARGE SCALE GENOMIC DNA]</scope>
    <source>
        <strain evidence="2 3">IGB-41</strain>
    </source>
</reference>
<evidence type="ECO:0000313" key="2">
    <source>
        <dbReference type="EMBL" id="KPC52280.1"/>
    </source>
</evidence>
<dbReference type="EMBL" id="LAQT01000010">
    <property type="protein sequence ID" value="KPC52280.1"/>
    <property type="molecule type" value="Genomic_DNA"/>
</dbReference>
<comment type="caution">
    <text evidence="2">The sequence shown here is derived from an EMBL/GenBank/DDBJ whole genome shotgun (WGS) entry which is preliminary data.</text>
</comment>
<dbReference type="InterPro" id="IPR014833">
    <property type="entry name" value="TnsA_N"/>
</dbReference>
<organism evidence="2 3">
    <name type="scientific">Amantichitinum ursilacus</name>
    <dbReference type="NCBI Taxonomy" id="857265"/>
    <lineage>
        <taxon>Bacteria</taxon>
        <taxon>Pseudomonadati</taxon>
        <taxon>Pseudomonadota</taxon>
        <taxon>Betaproteobacteria</taxon>
        <taxon>Neisseriales</taxon>
        <taxon>Chitinibacteraceae</taxon>
        <taxon>Amantichitinum</taxon>
    </lineage>
</organism>
<dbReference type="AlphaFoldDB" id="A0A0N0GNB1"/>
<proteinExistence type="predicted"/>
<name>A0A0N0GNB1_9NEIS</name>
<accession>A0A0N0GNB1</accession>
<keyword evidence="3" id="KW-1185">Reference proteome</keyword>
<feature type="domain" description="TnsA endonuclease N-terminal" evidence="1">
    <location>
        <begin position="47"/>
        <end position="125"/>
    </location>
</feature>
<dbReference type="Proteomes" id="UP000037939">
    <property type="component" value="Unassembled WGS sequence"/>
</dbReference>
<dbReference type="STRING" id="857265.WG78_14515"/>
<sequence length="212" mass="24698">MLIPSVRRIHNRNSRKVIGHSYSYKMEGLLTWESTLERDWLLRLEVDSRVRAITAQPRKFDIWHDDKRRLYTPDVLVEWVDPSRRPTLQEVKPDRVALEPGWQEYFGSIRETVDKDGWDFDVITESQIRQEPHLWNAKALRMYAGVQVSLKQRISAQGLARNGCSISGLAARCPHLSPETIYRLILDGALRFLHHERLSSGTVVWTPEEASR</sequence>